<feature type="region of interest" description="Disordered" evidence="1">
    <location>
        <begin position="49"/>
        <end position="74"/>
    </location>
</feature>
<comment type="caution">
    <text evidence="2">The sequence shown here is derived from an EMBL/GenBank/DDBJ whole genome shotgun (WGS) entry which is preliminary data.</text>
</comment>
<feature type="region of interest" description="Disordered" evidence="1">
    <location>
        <begin position="1"/>
        <end position="26"/>
    </location>
</feature>
<accession>A0A4Z2E855</accession>
<dbReference type="AlphaFoldDB" id="A0A4Z2E855"/>
<evidence type="ECO:0000256" key="1">
    <source>
        <dbReference type="SAM" id="MobiDB-lite"/>
    </source>
</evidence>
<name>A0A4Z2E855_9TELE</name>
<keyword evidence="3" id="KW-1185">Reference proteome</keyword>
<dbReference type="EMBL" id="SRLO01013864">
    <property type="protein sequence ID" value="TNN24945.1"/>
    <property type="molecule type" value="Genomic_DNA"/>
</dbReference>
<sequence length="102" mass="11167">MERRDGTRAPHPAAWPHPPRQTESCREPIGRFARLNRVALLLIGRMPRGGRPPSSVAIGDVNLPPLPWRQLGPESGGAVRRVGVVVAESANRSPPIRLQDET</sequence>
<proteinExistence type="predicted"/>
<evidence type="ECO:0000313" key="3">
    <source>
        <dbReference type="Proteomes" id="UP000314294"/>
    </source>
</evidence>
<dbReference type="Proteomes" id="UP000314294">
    <property type="component" value="Unassembled WGS sequence"/>
</dbReference>
<gene>
    <name evidence="2" type="ORF">EYF80_064928</name>
</gene>
<protein>
    <submittedName>
        <fullName evidence="2">Uncharacterized protein</fullName>
    </submittedName>
</protein>
<evidence type="ECO:0000313" key="2">
    <source>
        <dbReference type="EMBL" id="TNN24945.1"/>
    </source>
</evidence>
<reference evidence="2 3" key="1">
    <citation type="submission" date="2019-03" db="EMBL/GenBank/DDBJ databases">
        <title>First draft genome of Liparis tanakae, snailfish: a comprehensive survey of snailfish specific genes.</title>
        <authorList>
            <person name="Kim W."/>
            <person name="Song I."/>
            <person name="Jeong J.-H."/>
            <person name="Kim D."/>
            <person name="Kim S."/>
            <person name="Ryu S."/>
            <person name="Song J.Y."/>
            <person name="Lee S.K."/>
        </authorList>
    </citation>
    <scope>NUCLEOTIDE SEQUENCE [LARGE SCALE GENOMIC DNA]</scope>
    <source>
        <tissue evidence="2">Muscle</tissue>
    </source>
</reference>
<organism evidence="2 3">
    <name type="scientific">Liparis tanakae</name>
    <name type="common">Tanaka's snailfish</name>
    <dbReference type="NCBI Taxonomy" id="230148"/>
    <lineage>
        <taxon>Eukaryota</taxon>
        <taxon>Metazoa</taxon>
        <taxon>Chordata</taxon>
        <taxon>Craniata</taxon>
        <taxon>Vertebrata</taxon>
        <taxon>Euteleostomi</taxon>
        <taxon>Actinopterygii</taxon>
        <taxon>Neopterygii</taxon>
        <taxon>Teleostei</taxon>
        <taxon>Neoteleostei</taxon>
        <taxon>Acanthomorphata</taxon>
        <taxon>Eupercaria</taxon>
        <taxon>Perciformes</taxon>
        <taxon>Cottioidei</taxon>
        <taxon>Cottales</taxon>
        <taxon>Liparidae</taxon>
        <taxon>Liparis</taxon>
    </lineage>
</organism>